<evidence type="ECO:0000313" key="1">
    <source>
        <dbReference type="EMBL" id="GMS89873.1"/>
    </source>
</evidence>
<protein>
    <recommendedName>
        <fullName evidence="3">Galectin</fullName>
    </recommendedName>
</protein>
<name>A0AAV5T6T4_9BILA</name>
<evidence type="ECO:0008006" key="3">
    <source>
        <dbReference type="Google" id="ProtNLM"/>
    </source>
</evidence>
<organism evidence="1 2">
    <name type="scientific">Pristionchus entomophagus</name>
    <dbReference type="NCBI Taxonomy" id="358040"/>
    <lineage>
        <taxon>Eukaryota</taxon>
        <taxon>Metazoa</taxon>
        <taxon>Ecdysozoa</taxon>
        <taxon>Nematoda</taxon>
        <taxon>Chromadorea</taxon>
        <taxon>Rhabditida</taxon>
        <taxon>Rhabditina</taxon>
        <taxon>Diplogasteromorpha</taxon>
        <taxon>Diplogasteroidea</taxon>
        <taxon>Neodiplogasteridae</taxon>
        <taxon>Pristionchus</taxon>
    </lineage>
</organism>
<dbReference type="AlphaFoldDB" id="A0AAV5T6T4"/>
<evidence type="ECO:0000313" key="2">
    <source>
        <dbReference type="Proteomes" id="UP001432027"/>
    </source>
</evidence>
<gene>
    <name evidence="1" type="ORF">PENTCL1PPCAC_12048</name>
</gene>
<dbReference type="Proteomes" id="UP001432027">
    <property type="component" value="Unassembled WGS sequence"/>
</dbReference>
<feature type="non-terminal residue" evidence="1">
    <location>
        <position position="79"/>
    </location>
</feature>
<reference evidence="1" key="1">
    <citation type="submission" date="2023-10" db="EMBL/GenBank/DDBJ databases">
        <title>Genome assembly of Pristionchus species.</title>
        <authorList>
            <person name="Yoshida K."/>
            <person name="Sommer R.J."/>
        </authorList>
    </citation>
    <scope>NUCLEOTIDE SEQUENCE</scope>
    <source>
        <strain evidence="1">RS0144</strain>
    </source>
</reference>
<dbReference type="EMBL" id="BTSX01000003">
    <property type="protein sequence ID" value="GMS89873.1"/>
    <property type="molecule type" value="Genomic_DNA"/>
</dbReference>
<proteinExistence type="predicted"/>
<sequence>AITTKREGKSIGTYLQRMSLHGEKSHTVSFTLKMTYQYKMHTLNGKNIVFDKSNNAWGTYKYEISENPAKYLQEDSILV</sequence>
<comment type="caution">
    <text evidence="1">The sequence shown here is derived from an EMBL/GenBank/DDBJ whole genome shotgun (WGS) entry which is preliminary data.</text>
</comment>
<feature type="non-terminal residue" evidence="1">
    <location>
        <position position="1"/>
    </location>
</feature>
<keyword evidence="2" id="KW-1185">Reference proteome</keyword>
<accession>A0AAV5T6T4</accession>